<keyword evidence="2" id="KW-0812">Transmembrane</keyword>
<name>A0ABU8FS91_9BACI</name>
<comment type="caution">
    <text evidence="3">The sequence shown here is derived from an EMBL/GenBank/DDBJ whole genome shotgun (WGS) entry which is preliminary data.</text>
</comment>
<dbReference type="EMBL" id="JBAWSX010000035">
    <property type="protein sequence ID" value="MEI4804545.1"/>
    <property type="molecule type" value="Genomic_DNA"/>
</dbReference>
<keyword evidence="4" id="KW-1185">Reference proteome</keyword>
<organism evidence="3 4">
    <name type="scientific">Bacillus bruguierae</name>
    <dbReference type="NCBI Taxonomy" id="3127667"/>
    <lineage>
        <taxon>Bacteria</taxon>
        <taxon>Bacillati</taxon>
        <taxon>Bacillota</taxon>
        <taxon>Bacilli</taxon>
        <taxon>Bacillales</taxon>
        <taxon>Bacillaceae</taxon>
        <taxon>Bacillus</taxon>
    </lineage>
</organism>
<reference evidence="3 4" key="1">
    <citation type="submission" date="2024-01" db="EMBL/GenBank/DDBJ databases">
        <title>Seven novel Bacillus-like species.</title>
        <authorList>
            <person name="Liu G."/>
        </authorList>
    </citation>
    <scope>NUCLEOTIDE SEQUENCE [LARGE SCALE GENOMIC DNA]</scope>
    <source>
        <strain evidence="3 4">FJAT-51639</strain>
    </source>
</reference>
<feature type="region of interest" description="Disordered" evidence="1">
    <location>
        <begin position="33"/>
        <end position="52"/>
    </location>
</feature>
<dbReference type="Proteomes" id="UP001372526">
    <property type="component" value="Unassembled WGS sequence"/>
</dbReference>
<feature type="transmembrane region" description="Helical" evidence="2">
    <location>
        <begin position="6"/>
        <end position="25"/>
    </location>
</feature>
<evidence type="ECO:0000313" key="3">
    <source>
        <dbReference type="EMBL" id="MEI4804545.1"/>
    </source>
</evidence>
<dbReference type="RefSeq" id="WP_336474696.1">
    <property type="nucleotide sequence ID" value="NZ_JBAWSX010000035.1"/>
</dbReference>
<evidence type="ECO:0000313" key="4">
    <source>
        <dbReference type="Proteomes" id="UP001372526"/>
    </source>
</evidence>
<protein>
    <recommendedName>
        <fullName evidence="5">TMhelix containing protein</fullName>
    </recommendedName>
</protein>
<proteinExistence type="predicted"/>
<gene>
    <name evidence="3" type="ORF">WAZ07_25955</name>
</gene>
<keyword evidence="2" id="KW-1133">Transmembrane helix</keyword>
<accession>A0ABU8FS91</accession>
<sequence>MKNKYVIIGIVFCVAAGFVATNIIVDKHCQQQGEPTQDGLHNWHKTKDQHCE</sequence>
<evidence type="ECO:0000256" key="2">
    <source>
        <dbReference type="SAM" id="Phobius"/>
    </source>
</evidence>
<evidence type="ECO:0008006" key="5">
    <source>
        <dbReference type="Google" id="ProtNLM"/>
    </source>
</evidence>
<keyword evidence="2" id="KW-0472">Membrane</keyword>
<evidence type="ECO:0000256" key="1">
    <source>
        <dbReference type="SAM" id="MobiDB-lite"/>
    </source>
</evidence>